<dbReference type="EMBL" id="LR031873">
    <property type="protein sequence ID" value="VDD07653.1"/>
    <property type="molecule type" value="Genomic_DNA"/>
</dbReference>
<protein>
    <submittedName>
        <fullName evidence="1">Uncharacterized protein</fullName>
    </submittedName>
</protein>
<name>A0A3P6BPU6_BRAOL</name>
<sequence>MKQIQVQVLILVRLIHQKSTTHTAVCLGCHADTLLLLLLFGTSSTPCLFHNTMSKILGLKQLRVYNYRFQIQRISIFPQIYLRSTFIHQRRKERREGQALKENWEPPIMRRARGKRRRRTSVAGVLRKVTRRLHARNRCLDPI</sequence>
<accession>A0A3P6BPU6</accession>
<reference evidence="1" key="1">
    <citation type="submission" date="2018-11" db="EMBL/GenBank/DDBJ databases">
        <authorList>
            <consortium name="Genoscope - CEA"/>
            <person name="William W."/>
        </authorList>
    </citation>
    <scope>NUCLEOTIDE SEQUENCE</scope>
</reference>
<evidence type="ECO:0000313" key="1">
    <source>
        <dbReference type="EMBL" id="VDD07653.1"/>
    </source>
</evidence>
<gene>
    <name evidence="1" type="ORF">BOLC4T23617H</name>
</gene>
<proteinExistence type="predicted"/>
<organism evidence="1">
    <name type="scientific">Brassica oleracea</name>
    <name type="common">Wild cabbage</name>
    <dbReference type="NCBI Taxonomy" id="3712"/>
    <lineage>
        <taxon>Eukaryota</taxon>
        <taxon>Viridiplantae</taxon>
        <taxon>Streptophyta</taxon>
        <taxon>Embryophyta</taxon>
        <taxon>Tracheophyta</taxon>
        <taxon>Spermatophyta</taxon>
        <taxon>Magnoliopsida</taxon>
        <taxon>eudicotyledons</taxon>
        <taxon>Gunneridae</taxon>
        <taxon>Pentapetalae</taxon>
        <taxon>rosids</taxon>
        <taxon>malvids</taxon>
        <taxon>Brassicales</taxon>
        <taxon>Brassicaceae</taxon>
        <taxon>Brassiceae</taxon>
        <taxon>Brassica</taxon>
    </lineage>
</organism>
<dbReference type="AlphaFoldDB" id="A0A3P6BPU6"/>